<keyword evidence="1" id="KW-0472">Membrane</keyword>
<evidence type="ECO:0008006" key="4">
    <source>
        <dbReference type="Google" id="ProtNLM"/>
    </source>
</evidence>
<evidence type="ECO:0000313" key="2">
    <source>
        <dbReference type="EMBL" id="MDT0621431.1"/>
    </source>
</evidence>
<sequence length="47" mass="5352">MELKELNKKEIAETNGGGLIPLFIGAVIFGYKMEAMKNGNKWYEMPF</sequence>
<name>A0ABU3BH24_9FLAO</name>
<comment type="caution">
    <text evidence="2">The sequence shown here is derived from an EMBL/GenBank/DDBJ whole genome shotgun (WGS) entry which is preliminary data.</text>
</comment>
<dbReference type="EMBL" id="JAVRHU010000002">
    <property type="protein sequence ID" value="MDT0621431.1"/>
    <property type="molecule type" value="Genomic_DNA"/>
</dbReference>
<reference evidence="2 3" key="1">
    <citation type="submission" date="2023-09" db="EMBL/GenBank/DDBJ databases">
        <authorList>
            <person name="Rey-Velasco X."/>
        </authorList>
    </citation>
    <scope>NUCLEOTIDE SEQUENCE [LARGE SCALE GENOMIC DNA]</scope>
    <source>
        <strain evidence="2 3">P007</strain>
    </source>
</reference>
<organism evidence="2 3">
    <name type="scientific">Croceitalea vernalis</name>
    <dbReference type="NCBI Taxonomy" id="3075599"/>
    <lineage>
        <taxon>Bacteria</taxon>
        <taxon>Pseudomonadati</taxon>
        <taxon>Bacteroidota</taxon>
        <taxon>Flavobacteriia</taxon>
        <taxon>Flavobacteriales</taxon>
        <taxon>Flavobacteriaceae</taxon>
        <taxon>Croceitalea</taxon>
    </lineage>
</organism>
<dbReference type="Proteomes" id="UP001250662">
    <property type="component" value="Unassembled WGS sequence"/>
</dbReference>
<proteinExistence type="predicted"/>
<evidence type="ECO:0000256" key="1">
    <source>
        <dbReference type="SAM" id="Phobius"/>
    </source>
</evidence>
<dbReference type="RefSeq" id="WP_311387513.1">
    <property type="nucleotide sequence ID" value="NZ_JAVRHU010000002.1"/>
</dbReference>
<gene>
    <name evidence="2" type="ORF">RM520_07335</name>
</gene>
<keyword evidence="1" id="KW-0812">Transmembrane</keyword>
<accession>A0ABU3BH24</accession>
<keyword evidence="3" id="KW-1185">Reference proteome</keyword>
<keyword evidence="1" id="KW-1133">Transmembrane helix</keyword>
<feature type="transmembrane region" description="Helical" evidence="1">
    <location>
        <begin position="12"/>
        <end position="31"/>
    </location>
</feature>
<evidence type="ECO:0000313" key="3">
    <source>
        <dbReference type="Proteomes" id="UP001250662"/>
    </source>
</evidence>
<protein>
    <recommendedName>
        <fullName evidence="4">Class IIb bacteriocin, lactobin A/cerein 7B family</fullName>
    </recommendedName>
</protein>